<dbReference type="InterPro" id="IPR001279">
    <property type="entry name" value="Metallo-B-lactamas"/>
</dbReference>
<comment type="function">
    <text evidence="2">Counteracts the endogenous Pycsar antiviral defense system. Phosphodiesterase that enables metal-dependent hydrolysis of host cyclic nucleotide Pycsar defense signals such as cCMP and cUMP.</text>
</comment>
<keyword evidence="4" id="KW-0812">Transmembrane</keyword>
<comment type="catalytic activity">
    <reaction evidence="3">
        <text>3',5'-cyclic UMP + H2O = UMP + H(+)</text>
        <dbReference type="Rhea" id="RHEA:70575"/>
        <dbReference type="ChEBI" id="CHEBI:15377"/>
        <dbReference type="ChEBI" id="CHEBI:15378"/>
        <dbReference type="ChEBI" id="CHEBI:57865"/>
        <dbReference type="ChEBI" id="CHEBI:184387"/>
    </reaction>
    <physiologicalReaction direction="left-to-right" evidence="3">
        <dbReference type="Rhea" id="RHEA:70576"/>
    </physiologicalReaction>
</comment>
<evidence type="ECO:0000256" key="3">
    <source>
        <dbReference type="ARBA" id="ARBA00048505"/>
    </source>
</evidence>
<sequence>MLLTLGIIVVVIVVVLIFMKVYPVFGRKPSKEVARAYAKSPQYAIGKFDNPFPAMMNMGFATTLGILRDMLKGSPHRRPAKPLPMEVPQFVKSSDTTVTWFGHSASLLTMDGKTLLLDPMFGRAPSPFPWMGKNRYSGGLPFELEQLPHIDAVILSHDHYDHLDYGSIMKIKHKVNRFIVPLGVGSHLIRWGIPAGQIEEHDWWEELTFEGLELACTPANHFSGRSINDRGATLWCSWVIKGKQSSVFFSGDSGYTPHFKQIGEKYGPFDLTLIECGQYDQRWADIHLMPEESVQAHMDVRGKVMFPIHWGAFTLAMHDWFEPVARAAKVAEANGVTMVTPPIGQTITLKGADVMSYPKAKWWVQG</sequence>
<accession>A0A1C0ZWF3</accession>
<keyword evidence="7" id="KW-1185">Reference proteome</keyword>
<evidence type="ECO:0000313" key="7">
    <source>
        <dbReference type="Proteomes" id="UP000093309"/>
    </source>
</evidence>
<dbReference type="PIRSF" id="PIRSF038896">
    <property type="entry name" value="NAPE-PLD"/>
    <property type="match status" value="1"/>
</dbReference>
<evidence type="ECO:0000313" key="6">
    <source>
        <dbReference type="EMBL" id="OCT12443.1"/>
    </source>
</evidence>
<dbReference type="PANTHER" id="PTHR15032:SF4">
    <property type="entry name" value="N-ACYL-PHOSPHATIDYLETHANOLAMINE-HYDROLYZING PHOSPHOLIPASE D"/>
    <property type="match status" value="1"/>
</dbReference>
<dbReference type="InterPro" id="IPR036866">
    <property type="entry name" value="RibonucZ/Hydroxyglut_hydro"/>
</dbReference>
<dbReference type="InterPro" id="IPR024884">
    <property type="entry name" value="NAPE-PLD"/>
</dbReference>
<evidence type="ECO:0000259" key="5">
    <source>
        <dbReference type="Pfam" id="PF12706"/>
    </source>
</evidence>
<dbReference type="Pfam" id="PF12706">
    <property type="entry name" value="Lactamase_B_2"/>
    <property type="match status" value="1"/>
</dbReference>
<organism evidence="6 7">
    <name type="scientific">Paenibacillus pectinilyticus</name>
    <dbReference type="NCBI Taxonomy" id="512399"/>
    <lineage>
        <taxon>Bacteria</taxon>
        <taxon>Bacillati</taxon>
        <taxon>Bacillota</taxon>
        <taxon>Bacilli</taxon>
        <taxon>Bacillales</taxon>
        <taxon>Paenibacillaceae</taxon>
        <taxon>Paenibacillus</taxon>
    </lineage>
</organism>
<protein>
    <recommendedName>
        <fullName evidence="5">Metallo-beta-lactamase domain-containing protein</fullName>
    </recommendedName>
</protein>
<feature type="domain" description="Metallo-beta-lactamase" evidence="5">
    <location>
        <begin position="114"/>
        <end position="310"/>
    </location>
</feature>
<dbReference type="PANTHER" id="PTHR15032">
    <property type="entry name" value="N-ACYL-PHOSPHATIDYLETHANOLAMINE-HYDROLYZING PHOSPHOLIPASE D"/>
    <property type="match status" value="1"/>
</dbReference>
<dbReference type="EMBL" id="LYPC01000027">
    <property type="protein sequence ID" value="OCT12443.1"/>
    <property type="molecule type" value="Genomic_DNA"/>
</dbReference>
<dbReference type="Gene3D" id="3.60.15.10">
    <property type="entry name" value="Ribonuclease Z/Hydroxyacylglutathione hydrolase-like"/>
    <property type="match status" value="1"/>
</dbReference>
<evidence type="ECO:0000256" key="2">
    <source>
        <dbReference type="ARBA" id="ARBA00034301"/>
    </source>
</evidence>
<dbReference type="OrthoDB" id="9805728at2"/>
<proteinExistence type="predicted"/>
<gene>
    <name evidence="6" type="ORF">A8709_31960</name>
</gene>
<feature type="transmembrane region" description="Helical" evidence="4">
    <location>
        <begin position="6"/>
        <end position="25"/>
    </location>
</feature>
<dbReference type="Proteomes" id="UP000093309">
    <property type="component" value="Unassembled WGS sequence"/>
</dbReference>
<dbReference type="GO" id="GO:0008270">
    <property type="term" value="F:zinc ion binding"/>
    <property type="evidence" value="ECO:0007669"/>
    <property type="project" value="InterPro"/>
</dbReference>
<comment type="caution">
    <text evidence="6">The sequence shown here is derived from an EMBL/GenBank/DDBJ whole genome shotgun (WGS) entry which is preliminary data.</text>
</comment>
<evidence type="ECO:0000256" key="4">
    <source>
        <dbReference type="SAM" id="Phobius"/>
    </source>
</evidence>
<dbReference type="GO" id="GO:0070290">
    <property type="term" value="F:N-acylphosphatidylethanolamine-specific phospholipase D activity"/>
    <property type="evidence" value="ECO:0007669"/>
    <property type="project" value="InterPro"/>
</dbReference>
<reference evidence="7" key="1">
    <citation type="submission" date="2016-05" db="EMBL/GenBank/DDBJ databases">
        <title>Paenibacillus oryzae. sp. nov., isolated from the rice root.</title>
        <authorList>
            <person name="Zhang J."/>
            <person name="Zhang X."/>
        </authorList>
    </citation>
    <scope>NUCLEOTIDE SEQUENCE [LARGE SCALE GENOMIC DNA]</scope>
    <source>
        <strain evidence="7">KCTC13222</strain>
    </source>
</reference>
<dbReference type="STRING" id="512399.A8709_31960"/>
<dbReference type="GO" id="GO:0005737">
    <property type="term" value="C:cytoplasm"/>
    <property type="evidence" value="ECO:0007669"/>
    <property type="project" value="TreeGrafter"/>
</dbReference>
<name>A0A1C0ZWF3_9BACL</name>
<keyword evidence="4" id="KW-0472">Membrane</keyword>
<comment type="catalytic activity">
    <reaction evidence="1">
        <text>3',5'-cyclic CMP + H2O = CMP + H(+)</text>
        <dbReference type="Rhea" id="RHEA:72675"/>
        <dbReference type="ChEBI" id="CHEBI:15377"/>
        <dbReference type="ChEBI" id="CHEBI:15378"/>
        <dbReference type="ChEBI" id="CHEBI:58003"/>
        <dbReference type="ChEBI" id="CHEBI:60377"/>
    </reaction>
    <physiologicalReaction direction="left-to-right" evidence="1">
        <dbReference type="Rhea" id="RHEA:72676"/>
    </physiologicalReaction>
</comment>
<evidence type="ECO:0000256" key="1">
    <source>
        <dbReference type="ARBA" id="ARBA00034221"/>
    </source>
</evidence>
<dbReference type="AlphaFoldDB" id="A0A1C0ZWF3"/>
<dbReference type="SUPFAM" id="SSF56281">
    <property type="entry name" value="Metallo-hydrolase/oxidoreductase"/>
    <property type="match status" value="1"/>
</dbReference>
<keyword evidence="4" id="KW-1133">Transmembrane helix</keyword>